<dbReference type="InterPro" id="IPR036388">
    <property type="entry name" value="WH-like_DNA-bd_sf"/>
</dbReference>
<gene>
    <name evidence="1" type="ORF">FMM06_10135</name>
</gene>
<sequence length="269" mass="29096">MNDVDLIVLAGQAGALVDSDVVPPGFRVTHEPDAASLRRRLGEDWTVALSVVDLGIADTDLIDRLQSDGAPPSLLIGDAARFVDRVNLAPSVRAYLDPDADAGAIRAAAVAALARSSSAVGDFSDRDSSRLNALGREVERIARALNELATEARVQPVEDVGAPFVRAILKRRRDRERYFPAELFSDPAWDMLLDLTAARLEKRSVSVSSLCIAAAVPTTTALRWIRNLCDVGMFERTTDPDDLRRGIITLSDDTAARMMTYLASIRPAG</sequence>
<dbReference type="InterPro" id="IPR036390">
    <property type="entry name" value="WH_DNA-bd_sf"/>
</dbReference>
<dbReference type="Proteomes" id="UP000317894">
    <property type="component" value="Unassembled WGS sequence"/>
</dbReference>
<dbReference type="EMBL" id="VJWA01000002">
    <property type="protein sequence ID" value="TRW14082.1"/>
    <property type="molecule type" value="Genomic_DNA"/>
</dbReference>
<evidence type="ECO:0000313" key="2">
    <source>
        <dbReference type="Proteomes" id="UP000317894"/>
    </source>
</evidence>
<dbReference type="SUPFAM" id="SSF46785">
    <property type="entry name" value="Winged helix' DNA-binding domain"/>
    <property type="match status" value="1"/>
</dbReference>
<evidence type="ECO:0008006" key="3">
    <source>
        <dbReference type="Google" id="ProtNLM"/>
    </source>
</evidence>
<name>A0A552U794_9SPHN</name>
<organism evidence="1 2">
    <name type="scientific">Glacieibacterium frigidum</name>
    <dbReference type="NCBI Taxonomy" id="2593303"/>
    <lineage>
        <taxon>Bacteria</taxon>
        <taxon>Pseudomonadati</taxon>
        <taxon>Pseudomonadota</taxon>
        <taxon>Alphaproteobacteria</taxon>
        <taxon>Sphingomonadales</taxon>
        <taxon>Sphingosinicellaceae</taxon>
        <taxon>Glacieibacterium</taxon>
    </lineage>
</organism>
<keyword evidence="2" id="KW-1185">Reference proteome</keyword>
<dbReference type="OrthoDB" id="7594920at2"/>
<comment type="caution">
    <text evidence="1">The sequence shown here is derived from an EMBL/GenBank/DDBJ whole genome shotgun (WGS) entry which is preliminary data.</text>
</comment>
<protein>
    <recommendedName>
        <fullName evidence="3">HTH marR-type domain-containing protein</fullName>
    </recommendedName>
</protein>
<evidence type="ECO:0000313" key="1">
    <source>
        <dbReference type="EMBL" id="TRW14082.1"/>
    </source>
</evidence>
<accession>A0A552U794</accession>
<dbReference type="RefSeq" id="WP_144237288.1">
    <property type="nucleotide sequence ID" value="NZ_VJWA01000002.1"/>
</dbReference>
<dbReference type="AlphaFoldDB" id="A0A552U794"/>
<proteinExistence type="predicted"/>
<dbReference type="Gene3D" id="1.10.10.10">
    <property type="entry name" value="Winged helix-like DNA-binding domain superfamily/Winged helix DNA-binding domain"/>
    <property type="match status" value="1"/>
</dbReference>
<reference evidence="1 2" key="1">
    <citation type="submission" date="2019-07" db="EMBL/GenBank/DDBJ databases">
        <title>Novel species isolated from glacier.</title>
        <authorList>
            <person name="Liu Q."/>
            <person name="Xin Y.-H."/>
        </authorList>
    </citation>
    <scope>NUCLEOTIDE SEQUENCE [LARGE SCALE GENOMIC DNA]</scope>
    <source>
        <strain evidence="1 2">LB1R16</strain>
    </source>
</reference>